<dbReference type="PANTHER" id="PTHR43323">
    <property type="entry name" value="3-HYDROXY-3-METHYLGLUTARYL COENZYME A SYNTHASE"/>
    <property type="match status" value="1"/>
</dbReference>
<gene>
    <name evidence="5" type="ORF">Q3O60_12220</name>
</gene>
<evidence type="ECO:0000313" key="6">
    <source>
        <dbReference type="Proteomes" id="UP001231616"/>
    </source>
</evidence>
<dbReference type="SUPFAM" id="SSF53901">
    <property type="entry name" value="Thiolase-like"/>
    <property type="match status" value="2"/>
</dbReference>
<sequence>MECCEVGIEAMNVYAGTACLDVRKLIDHRELDIARFNNLLMSEKTVALVSEDPVTFAVNAAKPILDALSEAEKNSIEMLITCTESGIDFGKSISTYVHDHLGLNKNCRVFEVKQACYSGTVGLHNAANFILSNTSPGAKALVIAVDLCRFMVLGEEDVNKKDWAFSEPSGGAGAVAMLISNKPEVFRLDVGASGYYSYEVMDTCRPQPDSEAGNADISLMSYLDCCEQTFLQYQQRVDGANYAHTFDYLAFHTPFGGMVKGAHRSLMRKFTQQPPAQIEADYHQRVTNGLTYCQRIGNIMGGALYLSLAGVIETGDFSTPRRIGCFAYGSGCCSEFYSGIVTEQGQARLKSLEIASHLESRYQLSIEEYERSLRQNKDVRFGTQDVIVECPITDKIQQQQLSPRLYLKRINNFHREYEFQ</sequence>
<organism evidence="5 6">
    <name type="scientific">Alkalimonas collagenimarina</name>
    <dbReference type="NCBI Taxonomy" id="400390"/>
    <lineage>
        <taxon>Bacteria</taxon>
        <taxon>Pseudomonadati</taxon>
        <taxon>Pseudomonadota</taxon>
        <taxon>Gammaproteobacteria</taxon>
        <taxon>Alkalimonas</taxon>
    </lineage>
</organism>
<dbReference type="CDD" id="cd00827">
    <property type="entry name" value="init_cond_enzymes"/>
    <property type="match status" value="1"/>
</dbReference>
<comment type="caution">
    <text evidence="5">The sequence shown here is derived from an EMBL/GenBank/DDBJ whole genome shotgun (WGS) entry which is preliminary data.</text>
</comment>
<dbReference type="Gene3D" id="3.40.47.10">
    <property type="match status" value="2"/>
</dbReference>
<reference evidence="5 6" key="1">
    <citation type="submission" date="2023-08" db="EMBL/GenBank/DDBJ databases">
        <authorList>
            <person name="Joshi A."/>
            <person name="Thite S."/>
        </authorList>
    </citation>
    <scope>NUCLEOTIDE SEQUENCE [LARGE SCALE GENOMIC DNA]</scope>
    <source>
        <strain evidence="5 6">AC40</strain>
    </source>
</reference>
<dbReference type="Pfam" id="PF01154">
    <property type="entry name" value="HMG_CoA_synt_N"/>
    <property type="match status" value="1"/>
</dbReference>
<evidence type="ECO:0000259" key="4">
    <source>
        <dbReference type="Pfam" id="PF08540"/>
    </source>
</evidence>
<evidence type="ECO:0000256" key="1">
    <source>
        <dbReference type="ARBA" id="ARBA00007061"/>
    </source>
</evidence>
<keyword evidence="6" id="KW-1185">Reference proteome</keyword>
<evidence type="ECO:0000256" key="2">
    <source>
        <dbReference type="ARBA" id="ARBA00022679"/>
    </source>
</evidence>
<protein>
    <submittedName>
        <fullName evidence="5">Hydroxymethylglutaryl-CoA synthase family protein</fullName>
    </submittedName>
</protein>
<dbReference type="PANTHER" id="PTHR43323:SF2">
    <property type="entry name" value="HYDROXYMETHYLGLUTARYL-COA SYNTHASE"/>
    <property type="match status" value="1"/>
</dbReference>
<feature type="domain" description="Hydroxymethylglutaryl-coenzyme A synthase C-terminal" evidence="4">
    <location>
        <begin position="280"/>
        <end position="417"/>
    </location>
</feature>
<dbReference type="InterPro" id="IPR013746">
    <property type="entry name" value="HMG_CoA_synt_C_dom"/>
</dbReference>
<dbReference type="InterPro" id="IPR013528">
    <property type="entry name" value="HMG_CoA_synth_N"/>
</dbReference>
<dbReference type="Proteomes" id="UP001231616">
    <property type="component" value="Unassembled WGS sequence"/>
</dbReference>
<keyword evidence="2" id="KW-0808">Transferase</keyword>
<evidence type="ECO:0000259" key="3">
    <source>
        <dbReference type="Pfam" id="PF01154"/>
    </source>
</evidence>
<name>A0ABT9H0W3_9GAMM</name>
<dbReference type="RefSeq" id="WP_305894224.1">
    <property type="nucleotide sequence ID" value="NZ_JAUZVZ010000017.1"/>
</dbReference>
<dbReference type="EMBL" id="JAUZVZ010000017">
    <property type="protein sequence ID" value="MDP4536959.1"/>
    <property type="molecule type" value="Genomic_DNA"/>
</dbReference>
<proteinExistence type="inferred from homology"/>
<dbReference type="InterPro" id="IPR016039">
    <property type="entry name" value="Thiolase-like"/>
</dbReference>
<feature type="domain" description="Hydroxymethylglutaryl-coenzyme A synthase N-terminal" evidence="3">
    <location>
        <begin position="5"/>
        <end position="181"/>
    </location>
</feature>
<evidence type="ECO:0000313" key="5">
    <source>
        <dbReference type="EMBL" id="MDP4536959.1"/>
    </source>
</evidence>
<accession>A0ABT9H0W3</accession>
<comment type="similarity">
    <text evidence="1">Belongs to the thiolase-like superfamily. HMG-CoA synthase family.</text>
</comment>
<dbReference type="Pfam" id="PF08540">
    <property type="entry name" value="HMG_CoA_synt_C"/>
    <property type="match status" value="1"/>
</dbReference>